<keyword evidence="4" id="KW-1185">Reference proteome</keyword>
<dbReference type="Pfam" id="PF00582">
    <property type="entry name" value="Usp"/>
    <property type="match status" value="2"/>
</dbReference>
<dbReference type="RefSeq" id="WP_166664351.1">
    <property type="nucleotide sequence ID" value="NZ_SOCP01000014.1"/>
</dbReference>
<organism evidence="3 4">
    <name type="scientific">Actinophytocola oryzae</name>
    <dbReference type="NCBI Taxonomy" id="502181"/>
    <lineage>
        <taxon>Bacteria</taxon>
        <taxon>Bacillati</taxon>
        <taxon>Actinomycetota</taxon>
        <taxon>Actinomycetes</taxon>
        <taxon>Pseudonocardiales</taxon>
        <taxon>Pseudonocardiaceae</taxon>
    </lineage>
</organism>
<evidence type="ECO:0000259" key="2">
    <source>
        <dbReference type="Pfam" id="PF00582"/>
    </source>
</evidence>
<evidence type="ECO:0000256" key="1">
    <source>
        <dbReference type="ARBA" id="ARBA00008791"/>
    </source>
</evidence>
<evidence type="ECO:0000313" key="4">
    <source>
        <dbReference type="Proteomes" id="UP000294927"/>
    </source>
</evidence>
<comment type="similarity">
    <text evidence="1">Belongs to the universal stress protein A family.</text>
</comment>
<feature type="domain" description="UspA" evidence="2">
    <location>
        <begin position="217"/>
        <end position="280"/>
    </location>
</feature>
<dbReference type="PANTHER" id="PTHR46268">
    <property type="entry name" value="STRESS RESPONSE PROTEIN NHAX"/>
    <property type="match status" value="1"/>
</dbReference>
<dbReference type="AlphaFoldDB" id="A0A4R7V4H2"/>
<gene>
    <name evidence="3" type="ORF">CLV71_114238</name>
</gene>
<name>A0A4R7V4H2_9PSEU</name>
<dbReference type="SUPFAM" id="SSF52402">
    <property type="entry name" value="Adenine nucleotide alpha hydrolases-like"/>
    <property type="match status" value="2"/>
</dbReference>
<dbReference type="InterPro" id="IPR006015">
    <property type="entry name" value="Universal_stress_UspA"/>
</dbReference>
<dbReference type="Gene3D" id="3.40.50.620">
    <property type="entry name" value="HUPs"/>
    <property type="match status" value="2"/>
</dbReference>
<comment type="caution">
    <text evidence="3">The sequence shown here is derived from an EMBL/GenBank/DDBJ whole genome shotgun (WGS) entry which is preliminary data.</text>
</comment>
<dbReference type="PRINTS" id="PR01438">
    <property type="entry name" value="UNVRSLSTRESS"/>
</dbReference>
<reference evidence="3 4" key="1">
    <citation type="submission" date="2019-03" db="EMBL/GenBank/DDBJ databases">
        <title>Genomic Encyclopedia of Archaeal and Bacterial Type Strains, Phase II (KMG-II): from individual species to whole genera.</title>
        <authorList>
            <person name="Goeker M."/>
        </authorList>
    </citation>
    <scope>NUCLEOTIDE SEQUENCE [LARGE SCALE GENOMIC DNA]</scope>
    <source>
        <strain evidence="3 4">DSM 45499</strain>
    </source>
</reference>
<protein>
    <submittedName>
        <fullName evidence="3">Nucleotide-binding universal stress UspA family protein</fullName>
    </submittedName>
</protein>
<evidence type="ECO:0000313" key="3">
    <source>
        <dbReference type="EMBL" id="TDV44328.1"/>
    </source>
</evidence>
<dbReference type="PANTHER" id="PTHR46268:SF6">
    <property type="entry name" value="UNIVERSAL STRESS PROTEIN UP12"/>
    <property type="match status" value="1"/>
</dbReference>
<dbReference type="Proteomes" id="UP000294927">
    <property type="component" value="Unassembled WGS sequence"/>
</dbReference>
<sequence>MSDSITANTGKAERHGILAGFDGSDVARDAAFWAAAEADTLGCPLVLARSYERPIKVGELTFTPVGLPPDDARAWWCRHSLQLLAERCRLDHPGLEVRTAIRAGHPGQVLNTLATELRADSVVLGTRGHGPIARLVLGSTAADLVHLLDRPVVVVRGTTSPGPVVLGLAGTETDGQAIDFAFDFAARHRSPLLAVHGHHHARGQDALDRVLSSWRVRYPAVEVRTELVGGRPADALVERSVGARLVVVGSHHHNAARRALRGSISHSMLYHACCPVAVVPAGQHRASRRAVHAVATGSPAGAGSAPRP</sequence>
<feature type="domain" description="UspA" evidence="2">
    <location>
        <begin position="17"/>
        <end position="156"/>
    </location>
</feature>
<dbReference type="InterPro" id="IPR006016">
    <property type="entry name" value="UspA"/>
</dbReference>
<dbReference type="EMBL" id="SOCP01000014">
    <property type="protein sequence ID" value="TDV44328.1"/>
    <property type="molecule type" value="Genomic_DNA"/>
</dbReference>
<dbReference type="InterPro" id="IPR014729">
    <property type="entry name" value="Rossmann-like_a/b/a_fold"/>
</dbReference>
<proteinExistence type="inferred from homology"/>
<accession>A0A4R7V4H2</accession>